<dbReference type="InterPro" id="IPR023353">
    <property type="entry name" value="LemA-like_dom_sf"/>
</dbReference>
<evidence type="ECO:0000313" key="7">
    <source>
        <dbReference type="EMBL" id="WGW12888.1"/>
    </source>
</evidence>
<evidence type="ECO:0000256" key="4">
    <source>
        <dbReference type="ARBA" id="ARBA00022989"/>
    </source>
</evidence>
<evidence type="ECO:0000256" key="1">
    <source>
        <dbReference type="ARBA" id="ARBA00004167"/>
    </source>
</evidence>
<dbReference type="EMBL" id="CP090958">
    <property type="protein sequence ID" value="WGW12888.1"/>
    <property type="molecule type" value="Genomic_DNA"/>
</dbReference>
<proteinExistence type="inferred from homology"/>
<dbReference type="InterPro" id="IPR007156">
    <property type="entry name" value="MamQ_LemA"/>
</dbReference>
<name>A0ABY8QVC6_9MICO</name>
<accession>A0ABY8QVC6</accession>
<evidence type="ECO:0000256" key="5">
    <source>
        <dbReference type="ARBA" id="ARBA00023136"/>
    </source>
</evidence>
<evidence type="ECO:0000256" key="2">
    <source>
        <dbReference type="ARBA" id="ARBA00008854"/>
    </source>
</evidence>
<dbReference type="PANTHER" id="PTHR34478">
    <property type="entry name" value="PROTEIN LEMA"/>
    <property type="match status" value="1"/>
</dbReference>
<keyword evidence="3 6" id="KW-0812">Transmembrane</keyword>
<dbReference type="PANTHER" id="PTHR34478:SF2">
    <property type="entry name" value="MEMBRANE PROTEIN"/>
    <property type="match status" value="1"/>
</dbReference>
<evidence type="ECO:0000256" key="3">
    <source>
        <dbReference type="ARBA" id="ARBA00022692"/>
    </source>
</evidence>
<dbReference type="Proteomes" id="UP001209083">
    <property type="component" value="Chromosome"/>
</dbReference>
<dbReference type="SUPFAM" id="SSF140478">
    <property type="entry name" value="LemA-like"/>
    <property type="match status" value="1"/>
</dbReference>
<dbReference type="RefSeq" id="WP_349639694.1">
    <property type="nucleotide sequence ID" value="NZ_CP090958.1"/>
</dbReference>
<sequence length="198" mass="21685">MDGVIFGVGGALVLTLIIGLVVAGVLGYNRLSMLNDLVGEARRQLERTLAQRHEIVPDFLAAVRRDGNRSTALIESVMSVRERALSAGTLEERGQLEQEFSGVLLGVGPDRARTMRENRDEAGSALRHELVRLDGRIAASARYYNVHVERFNARRNTLTGRILGSRFAPASTFPFRSADNERRGELTGNVPGVDGSQQ</sequence>
<dbReference type="Gene3D" id="1.20.1440.20">
    <property type="entry name" value="LemA-like domain"/>
    <property type="match status" value="1"/>
</dbReference>
<gene>
    <name evidence="7" type="ORF">LWF01_03690</name>
</gene>
<keyword evidence="8" id="KW-1185">Reference proteome</keyword>
<evidence type="ECO:0000313" key="8">
    <source>
        <dbReference type="Proteomes" id="UP001209083"/>
    </source>
</evidence>
<comment type="subcellular location">
    <subcellularLocation>
        <location evidence="1">Membrane</location>
        <topology evidence="1">Single-pass membrane protein</topology>
    </subcellularLocation>
</comment>
<protein>
    <submittedName>
        <fullName evidence="7">LemA family protein</fullName>
    </submittedName>
</protein>
<comment type="similarity">
    <text evidence="2">Belongs to the LemA family.</text>
</comment>
<organism evidence="7 8">
    <name type="scientific">Saxibacter everestensis</name>
    <dbReference type="NCBI Taxonomy" id="2909229"/>
    <lineage>
        <taxon>Bacteria</taxon>
        <taxon>Bacillati</taxon>
        <taxon>Actinomycetota</taxon>
        <taxon>Actinomycetes</taxon>
        <taxon>Micrococcales</taxon>
        <taxon>Brevibacteriaceae</taxon>
        <taxon>Saxibacter</taxon>
    </lineage>
</organism>
<dbReference type="Pfam" id="PF04011">
    <property type="entry name" value="LemA"/>
    <property type="match status" value="1"/>
</dbReference>
<feature type="transmembrane region" description="Helical" evidence="6">
    <location>
        <begin position="6"/>
        <end position="28"/>
    </location>
</feature>
<keyword evidence="5 6" id="KW-0472">Membrane</keyword>
<keyword evidence="4 6" id="KW-1133">Transmembrane helix</keyword>
<reference evidence="7 8" key="1">
    <citation type="submission" date="2023-05" db="EMBL/GenBank/DDBJ databases">
        <title>Lithophilousrod everest ZFBP1038 complete genpme.</title>
        <authorList>
            <person name="Tian M."/>
        </authorList>
    </citation>
    <scope>NUCLEOTIDE SEQUENCE [LARGE SCALE GENOMIC DNA]</scope>
    <source>
        <strain evidence="7 8">ZFBP1038</strain>
    </source>
</reference>
<evidence type="ECO:0000256" key="6">
    <source>
        <dbReference type="SAM" id="Phobius"/>
    </source>
</evidence>